<feature type="domain" description="Mor transcription activator" evidence="1">
    <location>
        <begin position="48"/>
        <end position="129"/>
    </location>
</feature>
<proteinExistence type="predicted"/>
<dbReference type="Pfam" id="PF08765">
    <property type="entry name" value="Mor"/>
    <property type="match status" value="1"/>
</dbReference>
<evidence type="ECO:0000313" key="3">
    <source>
        <dbReference type="Proteomes" id="UP000285123"/>
    </source>
</evidence>
<name>A0A423PRX3_9GAMM</name>
<dbReference type="Gene3D" id="1.10.10.60">
    <property type="entry name" value="Homeodomain-like"/>
    <property type="match status" value="1"/>
</dbReference>
<reference evidence="2 3" key="1">
    <citation type="submission" date="2013-10" db="EMBL/GenBank/DDBJ databases">
        <title>Salinisphaera halophila YIM 95161 Genome Sequencing.</title>
        <authorList>
            <person name="Lai Q."/>
            <person name="Li C."/>
            <person name="Shao Z."/>
        </authorList>
    </citation>
    <scope>NUCLEOTIDE SEQUENCE [LARGE SCALE GENOMIC DNA]</scope>
    <source>
        <strain evidence="2 3">YIM 95161</strain>
    </source>
</reference>
<dbReference type="InterPro" id="IPR014875">
    <property type="entry name" value="Mor_transcription_activator"/>
</dbReference>
<dbReference type="InterPro" id="IPR009057">
    <property type="entry name" value="Homeodomain-like_sf"/>
</dbReference>
<dbReference type="RefSeq" id="WP_123591408.1">
    <property type="nucleotide sequence ID" value="NZ_AYKF01000088.1"/>
</dbReference>
<dbReference type="SUPFAM" id="SSF46689">
    <property type="entry name" value="Homeodomain-like"/>
    <property type="match status" value="1"/>
</dbReference>
<dbReference type="OrthoDB" id="6432090at2"/>
<sequence>MNTPIDTDYLPTVAREIAAVIGMAATCDLIAARGGTRLYVPAQLTPEHALNREIGAEAAAKLVEIYGGDTLDMPRAHAATRAALHRTIVARYIDGASAAQLARDYGVTERWVYALAARRREALASRQDSLF</sequence>
<evidence type="ECO:0000259" key="1">
    <source>
        <dbReference type="Pfam" id="PF08765"/>
    </source>
</evidence>
<accession>A0A423PRX3</accession>
<protein>
    <recommendedName>
        <fullName evidence="1">Mor transcription activator domain-containing protein</fullName>
    </recommendedName>
</protein>
<organism evidence="2 3">
    <name type="scientific">Salinisphaera orenii YIM 95161</name>
    <dbReference type="NCBI Taxonomy" id="1051139"/>
    <lineage>
        <taxon>Bacteria</taxon>
        <taxon>Pseudomonadati</taxon>
        <taxon>Pseudomonadota</taxon>
        <taxon>Gammaproteobacteria</taxon>
        <taxon>Salinisphaerales</taxon>
        <taxon>Salinisphaeraceae</taxon>
        <taxon>Salinisphaera</taxon>
    </lineage>
</organism>
<comment type="caution">
    <text evidence="2">The sequence shown here is derived from an EMBL/GenBank/DDBJ whole genome shotgun (WGS) entry which is preliminary data.</text>
</comment>
<dbReference type="EMBL" id="AYKF01000088">
    <property type="protein sequence ID" value="ROO28271.1"/>
    <property type="molecule type" value="Genomic_DNA"/>
</dbReference>
<dbReference type="Proteomes" id="UP000285123">
    <property type="component" value="Unassembled WGS sequence"/>
</dbReference>
<evidence type="ECO:0000313" key="2">
    <source>
        <dbReference type="EMBL" id="ROO28271.1"/>
    </source>
</evidence>
<dbReference type="AlphaFoldDB" id="A0A423PRX3"/>
<gene>
    <name evidence="2" type="ORF">SAHL_10750</name>
</gene>